<evidence type="ECO:0000259" key="5">
    <source>
        <dbReference type="Pfam" id="PF02057"/>
    </source>
</evidence>
<dbReference type="InParanoid" id="E4ZM51"/>
<dbReference type="RefSeq" id="XP_003835765.2">
    <property type="nucleotide sequence ID" value="XM_003835717.2"/>
</dbReference>
<dbReference type="VEuPathDB" id="FungiDB:LEMA_P051060.1"/>
<dbReference type="GO" id="GO:0030527">
    <property type="term" value="F:structural constituent of chromatin"/>
    <property type="evidence" value="ECO:0007669"/>
    <property type="project" value="InterPro"/>
</dbReference>
<dbReference type="Pfam" id="PF17189">
    <property type="entry name" value="Glyco_hydro_30C"/>
    <property type="match status" value="1"/>
</dbReference>
<dbReference type="InterPro" id="IPR013780">
    <property type="entry name" value="Glyco_hydro_b"/>
</dbReference>
<dbReference type="OrthoDB" id="74545at2759"/>
<evidence type="ECO:0000313" key="8">
    <source>
        <dbReference type="Proteomes" id="UP000002668"/>
    </source>
</evidence>
<evidence type="ECO:0000256" key="4">
    <source>
        <dbReference type="SAM" id="MobiDB-lite"/>
    </source>
</evidence>
<dbReference type="CAZy" id="GH30">
    <property type="family name" value="Glycoside Hydrolase Family 30"/>
</dbReference>
<dbReference type="GO" id="GO:0000786">
    <property type="term" value="C:nucleosome"/>
    <property type="evidence" value="ECO:0007669"/>
    <property type="project" value="UniProtKB-KW"/>
</dbReference>
<dbReference type="STRING" id="985895.E4ZM51"/>
<feature type="compositionally biased region" description="Acidic residues" evidence="4">
    <location>
        <begin position="1124"/>
        <end position="1135"/>
    </location>
</feature>
<reference evidence="8" key="1">
    <citation type="journal article" date="2011" name="Nat. Commun.">
        <title>Effector diversification within compartments of the Leptosphaeria maculans genome affected by Repeat-Induced Point mutations.</title>
        <authorList>
            <person name="Rouxel T."/>
            <person name="Grandaubert J."/>
            <person name="Hane J.K."/>
            <person name="Hoede C."/>
            <person name="van de Wouw A.P."/>
            <person name="Couloux A."/>
            <person name="Dominguez V."/>
            <person name="Anthouard V."/>
            <person name="Bally P."/>
            <person name="Bourras S."/>
            <person name="Cozijnsen A.J."/>
            <person name="Ciuffetti L.M."/>
            <person name="Degrave A."/>
            <person name="Dilmaghani A."/>
            <person name="Duret L."/>
            <person name="Fudal I."/>
            <person name="Goodwin S.B."/>
            <person name="Gout L."/>
            <person name="Glaser N."/>
            <person name="Linglin J."/>
            <person name="Kema G.H.J."/>
            <person name="Lapalu N."/>
            <person name="Lawrence C.B."/>
            <person name="May K."/>
            <person name="Meyer M."/>
            <person name="Ollivier B."/>
            <person name="Poulain J."/>
            <person name="Schoch C.L."/>
            <person name="Simon A."/>
            <person name="Spatafora J.W."/>
            <person name="Stachowiak A."/>
            <person name="Turgeon B.G."/>
            <person name="Tyler B.M."/>
            <person name="Vincent D."/>
            <person name="Weissenbach J."/>
            <person name="Amselem J."/>
            <person name="Quesneville H."/>
            <person name="Oliver R.P."/>
            <person name="Wincker P."/>
            <person name="Balesdent M.-H."/>
            <person name="Howlett B.J."/>
        </authorList>
    </citation>
    <scope>NUCLEOTIDE SEQUENCE [LARGE SCALE GENOMIC DNA]</scope>
    <source>
        <strain evidence="8">JN3 / isolate v23.1.3 / race Av1-4-5-6-7-8</strain>
    </source>
</reference>
<proteinExistence type="predicted"/>
<protein>
    <submittedName>
        <fullName evidence="7">Uncharacterized protein</fullName>
    </submittedName>
</protein>
<feature type="region of interest" description="Disordered" evidence="4">
    <location>
        <begin position="114"/>
        <end position="137"/>
    </location>
</feature>
<comment type="subcellular location">
    <subcellularLocation>
        <location evidence="1">Chromosome</location>
    </subcellularLocation>
</comment>
<evidence type="ECO:0000259" key="6">
    <source>
        <dbReference type="Pfam" id="PF17189"/>
    </source>
</evidence>
<dbReference type="InterPro" id="IPR033452">
    <property type="entry name" value="GH30_C"/>
</dbReference>
<feature type="domain" description="Glycosyl hydrolase family 59 catalytic" evidence="5">
    <location>
        <begin position="84"/>
        <end position="367"/>
    </location>
</feature>
<dbReference type="GeneID" id="13287157"/>
<dbReference type="Gene3D" id="2.60.40.1180">
    <property type="entry name" value="Golgi alpha-mannosidase II"/>
    <property type="match status" value="1"/>
</dbReference>
<dbReference type="Pfam" id="PF02057">
    <property type="entry name" value="Glyco_hydro_59"/>
    <property type="match status" value="1"/>
</dbReference>
<accession>E4ZM51</accession>
<dbReference type="PANTHER" id="PTHR37015:SF2">
    <property type="entry name" value="REVERSE TRANSCRIPTASE DOMAIN-CONTAINING PROTEIN"/>
    <property type="match status" value="1"/>
</dbReference>
<dbReference type="GO" id="GO:0003677">
    <property type="term" value="F:DNA binding"/>
    <property type="evidence" value="ECO:0007669"/>
    <property type="project" value="InterPro"/>
</dbReference>
<dbReference type="CDD" id="cd01709">
    <property type="entry name" value="RT_like_1"/>
    <property type="match status" value="1"/>
</dbReference>
<feature type="compositionally biased region" description="Low complexity" evidence="4">
    <location>
        <begin position="1078"/>
        <end position="1098"/>
    </location>
</feature>
<organism evidence="8">
    <name type="scientific">Leptosphaeria maculans (strain JN3 / isolate v23.1.3 / race Av1-4-5-6-7-8)</name>
    <name type="common">Blackleg fungus</name>
    <name type="synonym">Phoma lingam</name>
    <dbReference type="NCBI Taxonomy" id="985895"/>
    <lineage>
        <taxon>Eukaryota</taxon>
        <taxon>Fungi</taxon>
        <taxon>Dikarya</taxon>
        <taxon>Ascomycota</taxon>
        <taxon>Pezizomycotina</taxon>
        <taxon>Dothideomycetes</taxon>
        <taxon>Pleosporomycetidae</taxon>
        <taxon>Pleosporales</taxon>
        <taxon>Pleosporineae</taxon>
        <taxon>Leptosphaeriaceae</taxon>
        <taxon>Plenodomus</taxon>
        <taxon>Plenodomus lingam/Leptosphaeria maculans species complex</taxon>
    </lineage>
</organism>
<feature type="domain" description="Glycosyl hydrolase family 30 beta sandwich" evidence="6">
    <location>
        <begin position="403"/>
        <end position="491"/>
    </location>
</feature>
<feature type="region of interest" description="Disordered" evidence="4">
    <location>
        <begin position="1078"/>
        <end position="1137"/>
    </location>
</feature>
<dbReference type="SUPFAM" id="SSF51011">
    <property type="entry name" value="Glycosyl hydrolase domain"/>
    <property type="match status" value="1"/>
</dbReference>
<keyword evidence="3" id="KW-0544">Nucleosome core</keyword>
<dbReference type="InterPro" id="IPR017853">
    <property type="entry name" value="GH"/>
</dbReference>
<dbReference type="SUPFAM" id="SSF51445">
    <property type="entry name" value="(Trans)glycosidases"/>
    <property type="match status" value="1"/>
</dbReference>
<keyword evidence="2" id="KW-0158">Chromosome</keyword>
<keyword evidence="8" id="KW-1185">Reference proteome</keyword>
<dbReference type="InterPro" id="IPR000164">
    <property type="entry name" value="Histone_H3/CENP-A"/>
</dbReference>
<evidence type="ECO:0000313" key="7">
    <source>
        <dbReference type="EMBL" id="CBX92400.1"/>
    </source>
</evidence>
<name>E4ZM51_LEPMJ</name>
<dbReference type="InterPro" id="IPR049161">
    <property type="entry name" value="GH59_cat"/>
</dbReference>
<dbReference type="HOGENOM" id="CLU_243449_0_0_1"/>
<gene>
    <name evidence="7" type="ORF">LEMA_P051060.1</name>
</gene>
<sequence length="1623" mass="182847">MDLGNNCQVEESTTSFFFAHLDTGTMKLANLTTFATTAWALSHSSGTKRQTSTVTVDLVKTYQTMDGFGMSETFQRANQMKALSEPLQKYALDLLFNRTSGAGFSILRNGIGSSPDSTSDHMVSIQPKSPGSPSAPPKYVWDGRDNSQVWLTTEAVKTYGVTTVYANAWSAPGYMKTNNNDANGGSLCGLSGANCASGDWKEAYANYLVQYISYYNDLGLDITHLGFLNEPDLTTSYASMRSNGQQAADFIKVLRPTLDKSNLTHVKITCCDAEGWSSQQGMMSGLSSVSSMLGTVTAHSYTSQPGSPINTPHRVWQTENADLQGPWATAFYSNGGAGEGLVWANKIFDAVTKSNASAYLYWIGVQGGATNSKLIRISDDKKQVIPSKRLWAFANWSRHVRPGAVRVATSGGPSGAKVSAFKNRDGKVAVQIIQGGTTSAAVSVNINGFTIDSVDVWITDNNHDCDEHAAVLTEDKTSVNAQVPGRSMATFVLQPVSGTQTTFDHHRKRRAIQKALAAIQSWSCFPSRSRFNWPIDFSTDREILARDIYHLTGAYTTWNHQAKHIAGELGCTYWSVRRQHCPESYIRPTAALQQLKKLILPSISNTKYTSTLIFALVRSYSNFILISSLHACQHIANIMTASSGSVFSETLQTITTTKLEELKKQRIAFEEEYAALLAAADAEKDLLKCVHLLVDGTKSCLGLKTEKRQEKTGRLGRVLIGGTRNIRLETDIQNLDRFLEQARFDPSVSSKILLDWEQTLLQYLQVQSSKFTYADLYGKLVTEWLSSDKATKMSDGDVEMGESFEELPGARRLASRNEWEKTVFEAATVDVSAFKNYLENVFIAENKDGAAAIQDLRKKIEEFESSLATPSQFTVYNLRSTISGLQNSDLLSNEKREALKDFLSNDVILAEIADILNVRMVALDRWTWGEYVSLEQRRKLNGDFSIHFDPDLLQAIFLHYIGNKWSVFFKSSFLAIHDHSAWRSSHTTIPKIDRLRREYFLGEKGTATDNNLENTRIKTHRNHYFAHQLLDHENQQIEMQEGEEEAEYGDYTANTQKRVRLHSMPPRARMQLASLGAPMAMQAPQSSSQSRQTARMSTGGKAPRMQLASKACRRTAQPERDSADDGEDDEDEDDEGRIHQQFKRPMEAKQDLLHLVATEIIINKRLHGELTCFRTVFHSWNPVLPHDTIRTVLDFFGVSEKWQKFFVKFLQAPLKFADDQSPPRLRRRGAPGSHSLSDVLGEVVMFSLDYKINQATDGGLLHRLYDDLWFWSRDYEKCMKAWASIEEFANLAGVELDGKKTGSVRISQDPDVKVDSRLPEGEIRWGFLYLDENGRFEIDKKMVNGHIEELSKQLEGKSKSVIDYIQAWNSYAATFFSSNFGKASTCFGREHVDKMLATHRHIQESIFPGGSVVQQIKKMIQERFSIESIPEGFLFFPVELGGLDLKSPFVDLLQVRDSIKENPYDLLDEFEGKERKDYDAARKAFERGDLGSLRYYMDDPHWKPEDGDEFFTFDEFVKYRDEFRAYGKGNLRKTFTQLLECPTEKPIVFSVQIQQALAQLQGQSNLRGITSSWHTMEAYWKWIAQMYGPEMIERFGGLNVVDFGLLPIGMVSMFRQRRTKWQG</sequence>
<dbReference type="Gene3D" id="3.20.20.80">
    <property type="entry name" value="Glycosidases"/>
    <property type="match status" value="1"/>
</dbReference>
<evidence type="ECO:0000256" key="1">
    <source>
        <dbReference type="ARBA" id="ARBA00004286"/>
    </source>
</evidence>
<dbReference type="eggNOG" id="KOG2566">
    <property type="taxonomic scope" value="Eukaryota"/>
</dbReference>
<dbReference type="PANTHER" id="PTHR37015">
    <property type="entry name" value="REVERSE TRANSCRIPTASE DOMAIN-CONTAINING PROTEIN"/>
    <property type="match status" value="1"/>
</dbReference>
<dbReference type="Proteomes" id="UP000002668">
    <property type="component" value="Genome"/>
</dbReference>
<dbReference type="EMBL" id="FP929094">
    <property type="protein sequence ID" value="CBX92400.1"/>
    <property type="molecule type" value="Genomic_DNA"/>
</dbReference>
<dbReference type="PRINTS" id="PR00622">
    <property type="entry name" value="HISTONEH3"/>
</dbReference>
<keyword evidence="3" id="KW-0238">DNA-binding</keyword>
<evidence type="ECO:0000256" key="3">
    <source>
        <dbReference type="ARBA" id="ARBA00023269"/>
    </source>
</evidence>
<evidence type="ECO:0000256" key="2">
    <source>
        <dbReference type="ARBA" id="ARBA00022454"/>
    </source>
</evidence>